<organism evidence="1 2">
    <name type="scientific">Aquarana catesbeiana</name>
    <name type="common">American bullfrog</name>
    <name type="synonym">Rana catesbeiana</name>
    <dbReference type="NCBI Taxonomy" id="8400"/>
    <lineage>
        <taxon>Eukaryota</taxon>
        <taxon>Metazoa</taxon>
        <taxon>Chordata</taxon>
        <taxon>Craniata</taxon>
        <taxon>Vertebrata</taxon>
        <taxon>Euteleostomi</taxon>
        <taxon>Amphibia</taxon>
        <taxon>Batrachia</taxon>
        <taxon>Anura</taxon>
        <taxon>Neobatrachia</taxon>
        <taxon>Ranoidea</taxon>
        <taxon>Ranidae</taxon>
        <taxon>Aquarana</taxon>
    </lineage>
</organism>
<protein>
    <submittedName>
        <fullName evidence="1">Uncharacterized protein</fullName>
    </submittedName>
</protein>
<sequence length="39" mass="4570">MKPCTSLHTSTPFRPRSSIPCTTQTQMFYLELQLVQERL</sequence>
<keyword evidence="2" id="KW-1185">Reference proteome</keyword>
<proteinExistence type="predicted"/>
<dbReference type="Proteomes" id="UP000228934">
    <property type="component" value="Unassembled WGS sequence"/>
</dbReference>
<reference evidence="2" key="1">
    <citation type="journal article" date="2017" name="Nat. Commun.">
        <title>The North American bullfrog draft genome provides insight into hormonal regulation of long noncoding RNA.</title>
        <authorList>
            <person name="Hammond S.A."/>
            <person name="Warren R.L."/>
            <person name="Vandervalk B.P."/>
            <person name="Kucuk E."/>
            <person name="Khan H."/>
            <person name="Gibb E.A."/>
            <person name="Pandoh P."/>
            <person name="Kirk H."/>
            <person name="Zhao Y."/>
            <person name="Jones M."/>
            <person name="Mungall A.J."/>
            <person name="Coope R."/>
            <person name="Pleasance S."/>
            <person name="Moore R.A."/>
            <person name="Holt R.A."/>
            <person name="Round J.M."/>
            <person name="Ohora S."/>
            <person name="Walle B.V."/>
            <person name="Veldhoen N."/>
            <person name="Helbing C.C."/>
            <person name="Birol I."/>
        </authorList>
    </citation>
    <scope>NUCLEOTIDE SEQUENCE [LARGE SCALE GENOMIC DNA]</scope>
</reference>
<dbReference type="EMBL" id="KV922623">
    <property type="protein sequence ID" value="PIO08903.1"/>
    <property type="molecule type" value="Genomic_DNA"/>
</dbReference>
<dbReference type="AlphaFoldDB" id="A0A2G9Q1H4"/>
<accession>A0A2G9Q1H4</accession>
<evidence type="ECO:0000313" key="2">
    <source>
        <dbReference type="Proteomes" id="UP000228934"/>
    </source>
</evidence>
<gene>
    <name evidence="1" type="ORF">AB205_0181590</name>
</gene>
<evidence type="ECO:0000313" key="1">
    <source>
        <dbReference type="EMBL" id="PIO08903.1"/>
    </source>
</evidence>
<name>A0A2G9Q1H4_AQUCT</name>